<feature type="compositionally biased region" description="Low complexity" evidence="2">
    <location>
        <begin position="451"/>
        <end position="466"/>
    </location>
</feature>
<reference evidence="4 5" key="1">
    <citation type="submission" date="2013-12" db="EMBL/GenBank/DDBJ databases">
        <authorList>
            <person name="Cubeta M."/>
            <person name="Pakala S."/>
            <person name="Fedorova N."/>
            <person name="Thomas E."/>
            <person name="Dean R."/>
            <person name="Jabaji S."/>
            <person name="Neate S."/>
            <person name="Toda T."/>
            <person name="Tavantzis S."/>
            <person name="Vilgalys R."/>
            <person name="Bharathan N."/>
            <person name="Pakala S."/>
            <person name="Losada L.S."/>
            <person name="Zafar N."/>
            <person name="Nierman W."/>
        </authorList>
    </citation>
    <scope>NUCLEOTIDE SEQUENCE [LARGE SCALE GENOMIC DNA]</scope>
    <source>
        <strain evidence="4 5">123E</strain>
    </source>
</reference>
<dbReference type="CDD" id="cd00024">
    <property type="entry name" value="CD_CSD"/>
    <property type="match status" value="1"/>
</dbReference>
<dbReference type="OrthoDB" id="3647690at2759"/>
<feature type="compositionally biased region" description="Basic residues" evidence="2">
    <location>
        <begin position="199"/>
        <end position="214"/>
    </location>
</feature>
<evidence type="ECO:0000256" key="1">
    <source>
        <dbReference type="SAM" id="Coils"/>
    </source>
</evidence>
<feature type="compositionally biased region" description="Polar residues" evidence="2">
    <location>
        <begin position="891"/>
        <end position="904"/>
    </location>
</feature>
<feature type="compositionally biased region" description="Basic and acidic residues" evidence="2">
    <location>
        <begin position="336"/>
        <end position="353"/>
    </location>
</feature>
<feature type="compositionally biased region" description="Basic and acidic residues" evidence="2">
    <location>
        <begin position="373"/>
        <end position="386"/>
    </location>
</feature>
<keyword evidence="5" id="KW-1185">Reference proteome</keyword>
<gene>
    <name evidence="4" type="ORF">V565_012040</name>
</gene>
<feature type="compositionally biased region" description="Polar residues" evidence="2">
    <location>
        <begin position="781"/>
        <end position="793"/>
    </location>
</feature>
<proteinExistence type="predicted"/>
<accession>A0A074S6J1</accession>
<feature type="region of interest" description="Disordered" evidence="2">
    <location>
        <begin position="944"/>
        <end position="974"/>
    </location>
</feature>
<feature type="region of interest" description="Disordered" evidence="2">
    <location>
        <begin position="993"/>
        <end position="1067"/>
    </location>
</feature>
<dbReference type="HOGENOM" id="CLU_256212_0_0_1"/>
<feature type="compositionally biased region" description="Acidic residues" evidence="2">
    <location>
        <begin position="589"/>
        <end position="643"/>
    </location>
</feature>
<dbReference type="Gene3D" id="2.40.50.40">
    <property type="match status" value="1"/>
</dbReference>
<dbReference type="STRING" id="1423351.A0A074S6J1"/>
<dbReference type="EMBL" id="AZST01000017">
    <property type="protein sequence ID" value="KEP54829.1"/>
    <property type="molecule type" value="Genomic_DNA"/>
</dbReference>
<feature type="compositionally biased region" description="Basic and acidic residues" evidence="2">
    <location>
        <begin position="559"/>
        <end position="588"/>
    </location>
</feature>
<feature type="compositionally biased region" description="Low complexity" evidence="2">
    <location>
        <begin position="905"/>
        <end position="918"/>
    </location>
</feature>
<feature type="compositionally biased region" description="Polar residues" evidence="2">
    <location>
        <begin position="1014"/>
        <end position="1029"/>
    </location>
</feature>
<feature type="region of interest" description="Disordered" evidence="2">
    <location>
        <begin position="74"/>
        <end position="469"/>
    </location>
</feature>
<feature type="domain" description="Chromo" evidence="3">
    <location>
        <begin position="25"/>
        <end position="83"/>
    </location>
</feature>
<name>A0A074S6J1_9AGAM</name>
<evidence type="ECO:0000256" key="2">
    <source>
        <dbReference type="SAM" id="MobiDB-lite"/>
    </source>
</evidence>
<feature type="compositionally biased region" description="Low complexity" evidence="2">
    <location>
        <begin position="113"/>
        <end position="129"/>
    </location>
</feature>
<keyword evidence="1" id="KW-0175">Coiled coil</keyword>
<dbReference type="PROSITE" id="PS50013">
    <property type="entry name" value="CHROMO_2"/>
    <property type="match status" value="1"/>
</dbReference>
<feature type="compositionally biased region" description="Basic and acidic residues" evidence="2">
    <location>
        <begin position="238"/>
        <end position="258"/>
    </location>
</feature>
<feature type="region of interest" description="Disordered" evidence="2">
    <location>
        <begin position="863"/>
        <end position="919"/>
    </location>
</feature>
<sequence length="1372" mass="151130">MMSQYPAGSYETQFEAHSDDGENLYNVEKILAEKGGKYLVQWEGIDPTTGKKWAPDWVPKTDCTDDLIADWKREKAAKKQKGRSISVKSVSSASGSVAGPAQPSKYRSVSGKSTTSRATAASTSNRSRSPMPRSKATSRRVPSFYIEVPAPPRTKRRRDSDTKPEPLSPVKRMKLGGPASPLPASPFDNDDGEVGAMFPKKRSGPVTYKRRKPAVVKSPSFPKLAGPYVRENNAAESSRNRDPPHPEPTKRQADDSRKGKANTSEASTDTETEDESPPPLPPKLRTEGRISPLKSKSEPIIKPRTRNALRTAPPEPDPPRASSVPFERPHPTSAARTRELPPRSRAAQREIKKQITLGLPGPPDEYPWWPRVVTRESVRRRSDTKSRTSNATDNSRKSLGEMSVAGSSVPSKDDPAIEVEMPRPASPPPAPAPPVPPDSPSDDPPKRSSLAKSAAGPSARPSSAKSVSFRVEGVEDLDEYQADYAPLLPEDREINQERIMSSVESENKPLPQDPTQQPVPVEQAHPPPQPQPQSQSQSRSNSDSSTSTHISDSQDGAEEGQKRGGHPEKKVEDKVESKVKNLELALREPDEEEEGGEDGSVEEEEELREEEEEEGEEGEEEEEEEEDHDEDQEQEDDLDEIQSEEVLMRSSPSLGGDIPGLPLVPDNDLEPPSRELSPSPDIQRDQSLDLGDTGSVDGSLGLEQAHAPEESSEEVDGDMSMAYATEVDMLLSSDASQRSEHSDHELEQEDDSTPVLVGNTIDPPESTIDDVQQEHHAAESMDNTQALTDSSSGRMPAPDSRTAIDHPTTREVILTLLPGILDTSSQSQSQPLSLPTDTQDRALIPSALPAQILSNVLTPALQFSQSQPERTHSSIEEPASSWTIPRPGQLPPQNDTISNFTPTNPSIKPSPIVPSPDSGRILLSSPVGGINGRDRVDMPTIQEAPSQVNGSAPSQETRHDHSHTPFFPVSGRSSELGAVPELSVEIFKQPARHVSPESDIGEFSPRKSSPVRLSPQSIEKASIRPYQQKTAHHSSPGPWETRNSARRGSRTSLHDSPSFRLSVGDDTRKQIQAQSTRIQALLTDLASLEVAKKAIETEAAALVDSTKQLNDVLQREREEHAKEVEMQSATILDLQKQLEAARSQYETAETQREFALEQYTRASTEAKRISDENMILEAKVERLERGLSNGLRQWQVGFESNVAQHQQEVQMLKGQLAIEREMYARSKAPELCRRAAEWYELKKQIKDLEEDAAEAERREAVLREREIEMRRRELVLADREQALEDSMRAIQSQAPTTQRLSQDDLQTETMLTDRSAVLADLDGDLGEEMVWMCSYRESTGKICGKVFNSMGMLLTHVLDAAGHQVEATCDCA</sequence>
<evidence type="ECO:0000259" key="3">
    <source>
        <dbReference type="PROSITE" id="PS50013"/>
    </source>
</evidence>
<dbReference type="InterPro" id="IPR000953">
    <property type="entry name" value="Chromo/chromo_shadow_dom"/>
</dbReference>
<evidence type="ECO:0000313" key="4">
    <source>
        <dbReference type="EMBL" id="KEP54829.1"/>
    </source>
</evidence>
<feature type="coiled-coil region" evidence="1">
    <location>
        <begin position="1078"/>
        <end position="1265"/>
    </location>
</feature>
<evidence type="ECO:0000313" key="5">
    <source>
        <dbReference type="Proteomes" id="UP000027456"/>
    </source>
</evidence>
<feature type="region of interest" description="Disordered" evidence="2">
    <location>
        <begin position="482"/>
        <end position="803"/>
    </location>
</feature>
<protein>
    <recommendedName>
        <fullName evidence="3">Chromo domain-containing protein</fullName>
    </recommendedName>
</protein>
<feature type="compositionally biased region" description="Polar residues" evidence="2">
    <location>
        <begin position="944"/>
        <end position="955"/>
    </location>
</feature>
<feature type="compositionally biased region" description="Low complexity" evidence="2">
    <location>
        <begin position="532"/>
        <end position="554"/>
    </location>
</feature>
<organism evidence="4 5">
    <name type="scientific">Rhizoctonia solani 123E</name>
    <dbReference type="NCBI Taxonomy" id="1423351"/>
    <lineage>
        <taxon>Eukaryota</taxon>
        <taxon>Fungi</taxon>
        <taxon>Dikarya</taxon>
        <taxon>Basidiomycota</taxon>
        <taxon>Agaricomycotina</taxon>
        <taxon>Agaricomycetes</taxon>
        <taxon>Cantharellales</taxon>
        <taxon>Ceratobasidiaceae</taxon>
        <taxon>Rhizoctonia</taxon>
    </lineage>
</organism>
<dbReference type="Proteomes" id="UP000027456">
    <property type="component" value="Unassembled WGS sequence"/>
</dbReference>
<feature type="compositionally biased region" description="Low complexity" evidence="2">
    <location>
        <begin position="83"/>
        <end position="104"/>
    </location>
</feature>
<comment type="caution">
    <text evidence="4">The sequence shown here is derived from an EMBL/GenBank/DDBJ whole genome shotgun (WGS) entry which is preliminary data.</text>
</comment>
<feature type="compositionally biased region" description="Pro residues" evidence="2">
    <location>
        <begin position="424"/>
        <end position="439"/>
    </location>
</feature>